<feature type="non-terminal residue" evidence="1">
    <location>
        <position position="91"/>
    </location>
</feature>
<evidence type="ECO:0000313" key="1">
    <source>
        <dbReference type="EMBL" id="GMT07811.1"/>
    </source>
</evidence>
<comment type="caution">
    <text evidence="1">The sequence shown here is derived from an EMBL/GenBank/DDBJ whole genome shotgun (WGS) entry which is preliminary data.</text>
</comment>
<feature type="non-terminal residue" evidence="1">
    <location>
        <position position="1"/>
    </location>
</feature>
<gene>
    <name evidence="1" type="ORF">PENTCL1PPCAC_29985</name>
</gene>
<dbReference type="AlphaFoldDB" id="A0AAV5UL31"/>
<evidence type="ECO:0000313" key="2">
    <source>
        <dbReference type="Proteomes" id="UP001432027"/>
    </source>
</evidence>
<accession>A0AAV5UL31</accession>
<dbReference type="EMBL" id="BTSX01000006">
    <property type="protein sequence ID" value="GMT07811.1"/>
    <property type="molecule type" value="Genomic_DNA"/>
</dbReference>
<sequence length="91" mass="10179">LKCHGSCLLVLQSPHSDAQILSWTDRIHLHARCVPVSCGDLFPVSRSIPFVSVASVSLLGDRSRRDERSLLGDLERRDGELRSRRGGESRR</sequence>
<dbReference type="Proteomes" id="UP001432027">
    <property type="component" value="Unassembled WGS sequence"/>
</dbReference>
<reference evidence="1" key="1">
    <citation type="submission" date="2023-10" db="EMBL/GenBank/DDBJ databases">
        <title>Genome assembly of Pristionchus species.</title>
        <authorList>
            <person name="Yoshida K."/>
            <person name="Sommer R.J."/>
        </authorList>
    </citation>
    <scope>NUCLEOTIDE SEQUENCE</scope>
    <source>
        <strain evidence="1">RS0144</strain>
    </source>
</reference>
<proteinExistence type="predicted"/>
<keyword evidence="2" id="KW-1185">Reference proteome</keyword>
<organism evidence="1 2">
    <name type="scientific">Pristionchus entomophagus</name>
    <dbReference type="NCBI Taxonomy" id="358040"/>
    <lineage>
        <taxon>Eukaryota</taxon>
        <taxon>Metazoa</taxon>
        <taxon>Ecdysozoa</taxon>
        <taxon>Nematoda</taxon>
        <taxon>Chromadorea</taxon>
        <taxon>Rhabditida</taxon>
        <taxon>Rhabditina</taxon>
        <taxon>Diplogasteromorpha</taxon>
        <taxon>Diplogasteroidea</taxon>
        <taxon>Neodiplogasteridae</taxon>
        <taxon>Pristionchus</taxon>
    </lineage>
</organism>
<name>A0AAV5UL31_9BILA</name>
<protein>
    <submittedName>
        <fullName evidence="1">Uncharacterized protein</fullName>
    </submittedName>
</protein>